<feature type="chain" id="PRO_5045940353" description="TVP38/TMEM64 family membrane protein" evidence="9">
    <location>
        <begin position="22"/>
        <end position="240"/>
    </location>
</feature>
<keyword evidence="12" id="KW-1185">Reference proteome</keyword>
<proteinExistence type="inferred from homology"/>
<comment type="caution">
    <text evidence="11">The sequence shown here is derived from an EMBL/GenBank/DDBJ whole genome shotgun (WGS) entry which is preliminary data.</text>
</comment>
<evidence type="ECO:0000256" key="3">
    <source>
        <dbReference type="ARBA" id="ARBA00022475"/>
    </source>
</evidence>
<reference evidence="11 12" key="1">
    <citation type="journal article" date="2019" name="Int. J. Syst. Evol. Microbiol.">
        <title>The Global Catalogue of Microorganisms (GCM) 10K type strain sequencing project: providing services to taxonomists for standard genome sequencing and annotation.</title>
        <authorList>
            <consortium name="The Broad Institute Genomics Platform"/>
            <consortium name="The Broad Institute Genome Sequencing Center for Infectious Disease"/>
            <person name="Wu L."/>
            <person name="Ma J."/>
        </authorList>
    </citation>
    <scope>NUCLEOTIDE SEQUENCE [LARGE SCALE GENOMIC DNA]</scope>
    <source>
        <strain evidence="11 12">JCM 8201</strain>
    </source>
</reference>
<keyword evidence="9" id="KW-0732">Signal</keyword>
<dbReference type="Proteomes" id="UP001501842">
    <property type="component" value="Unassembled WGS sequence"/>
</dbReference>
<sequence length="240" mass="24827">MRRPAARFTLLVVGAATAALAAVLLVPDRDGLAAAFESAGELNPLLAVAATWVLILAMVPRTALAFVCGLLFGLGPGVGYALVGALLGASTAFAIGRFLGREFIDGVLAREHPGWRGALASRVAGLDRWLGRNGIIGVVAVRFLPVAPYGMVSYAFGTSATRYRDFLFGSAVGVLPSTLGYAALGAAVFGPSAVPVSIAILSGLGLLSLVVTIGLHRVRKNEPRPSPGPSRPDNLNMVRR</sequence>
<keyword evidence="6 7" id="KW-0472">Membrane</keyword>
<evidence type="ECO:0000256" key="8">
    <source>
        <dbReference type="SAM" id="MobiDB-lite"/>
    </source>
</evidence>
<feature type="transmembrane region" description="Helical" evidence="7">
    <location>
        <begin position="196"/>
        <end position="215"/>
    </location>
</feature>
<dbReference type="EMBL" id="BAAATZ010000003">
    <property type="protein sequence ID" value="GAA2719831.1"/>
    <property type="molecule type" value="Genomic_DNA"/>
</dbReference>
<evidence type="ECO:0000256" key="9">
    <source>
        <dbReference type="SAM" id="SignalP"/>
    </source>
</evidence>
<dbReference type="Pfam" id="PF09335">
    <property type="entry name" value="VTT_dom"/>
    <property type="match status" value="1"/>
</dbReference>
<organism evidence="11 12">
    <name type="scientific">Actinocorallia aurantiaca</name>
    <dbReference type="NCBI Taxonomy" id="46204"/>
    <lineage>
        <taxon>Bacteria</taxon>
        <taxon>Bacillati</taxon>
        <taxon>Actinomycetota</taxon>
        <taxon>Actinomycetes</taxon>
        <taxon>Streptosporangiales</taxon>
        <taxon>Thermomonosporaceae</taxon>
        <taxon>Actinocorallia</taxon>
    </lineage>
</organism>
<comment type="similarity">
    <text evidence="2 7">Belongs to the TVP38/TMEM64 family.</text>
</comment>
<dbReference type="PANTHER" id="PTHR12677">
    <property type="entry name" value="GOLGI APPARATUS MEMBRANE PROTEIN TVP38-RELATED"/>
    <property type="match status" value="1"/>
</dbReference>
<comment type="subcellular location">
    <subcellularLocation>
        <location evidence="1 7">Cell membrane</location>
        <topology evidence="1 7">Multi-pass membrane protein</topology>
    </subcellularLocation>
</comment>
<dbReference type="RefSeq" id="WP_344448578.1">
    <property type="nucleotide sequence ID" value="NZ_BAAATZ010000003.1"/>
</dbReference>
<evidence type="ECO:0000313" key="11">
    <source>
        <dbReference type="EMBL" id="GAA2719831.1"/>
    </source>
</evidence>
<feature type="transmembrane region" description="Helical" evidence="7">
    <location>
        <begin position="135"/>
        <end position="154"/>
    </location>
</feature>
<keyword evidence="4 7" id="KW-0812">Transmembrane</keyword>
<protein>
    <recommendedName>
        <fullName evidence="7">TVP38/TMEM64 family membrane protein</fullName>
    </recommendedName>
</protein>
<evidence type="ECO:0000313" key="12">
    <source>
        <dbReference type="Proteomes" id="UP001501842"/>
    </source>
</evidence>
<name>A0ABN3TWM2_9ACTN</name>
<evidence type="ECO:0000256" key="1">
    <source>
        <dbReference type="ARBA" id="ARBA00004651"/>
    </source>
</evidence>
<keyword evidence="3 7" id="KW-1003">Cell membrane</keyword>
<evidence type="ECO:0000256" key="7">
    <source>
        <dbReference type="RuleBase" id="RU366058"/>
    </source>
</evidence>
<dbReference type="InterPro" id="IPR015414">
    <property type="entry name" value="TMEM64"/>
</dbReference>
<dbReference type="InterPro" id="IPR032816">
    <property type="entry name" value="VTT_dom"/>
</dbReference>
<dbReference type="PANTHER" id="PTHR12677:SF59">
    <property type="entry name" value="GOLGI APPARATUS MEMBRANE PROTEIN TVP38-RELATED"/>
    <property type="match status" value="1"/>
</dbReference>
<feature type="domain" description="VTT" evidence="10">
    <location>
        <begin position="59"/>
        <end position="186"/>
    </location>
</feature>
<evidence type="ECO:0000256" key="4">
    <source>
        <dbReference type="ARBA" id="ARBA00022692"/>
    </source>
</evidence>
<feature type="transmembrane region" description="Helical" evidence="7">
    <location>
        <begin position="166"/>
        <end position="190"/>
    </location>
</feature>
<evidence type="ECO:0000259" key="10">
    <source>
        <dbReference type="Pfam" id="PF09335"/>
    </source>
</evidence>
<feature type="transmembrane region" description="Helical" evidence="7">
    <location>
        <begin position="45"/>
        <end position="72"/>
    </location>
</feature>
<evidence type="ECO:0000256" key="2">
    <source>
        <dbReference type="ARBA" id="ARBA00008640"/>
    </source>
</evidence>
<feature type="region of interest" description="Disordered" evidence="8">
    <location>
        <begin position="220"/>
        <end position="240"/>
    </location>
</feature>
<feature type="signal peptide" evidence="9">
    <location>
        <begin position="1"/>
        <end position="21"/>
    </location>
</feature>
<evidence type="ECO:0000256" key="5">
    <source>
        <dbReference type="ARBA" id="ARBA00022989"/>
    </source>
</evidence>
<gene>
    <name evidence="11" type="ORF">GCM10010439_06370</name>
</gene>
<keyword evidence="5 7" id="KW-1133">Transmembrane helix</keyword>
<evidence type="ECO:0000256" key="6">
    <source>
        <dbReference type="ARBA" id="ARBA00023136"/>
    </source>
</evidence>
<comment type="caution">
    <text evidence="7">Lacks conserved residue(s) required for the propagation of feature annotation.</text>
</comment>
<accession>A0ABN3TWM2</accession>